<dbReference type="Proteomes" id="UP001152797">
    <property type="component" value="Unassembled WGS sequence"/>
</dbReference>
<reference evidence="10" key="2">
    <citation type="submission" date="2024-04" db="EMBL/GenBank/DDBJ databases">
        <authorList>
            <person name="Chen Y."/>
            <person name="Shah S."/>
            <person name="Dougan E. K."/>
            <person name="Thang M."/>
            <person name="Chan C."/>
        </authorList>
    </citation>
    <scope>NUCLEOTIDE SEQUENCE [LARGE SCALE GENOMIC DNA]</scope>
</reference>
<gene>
    <name evidence="9" type="ORF">C1SCF055_LOCUS17736</name>
</gene>
<evidence type="ECO:0000256" key="1">
    <source>
        <dbReference type="ARBA" id="ARBA00004141"/>
    </source>
</evidence>
<dbReference type="GO" id="GO:0005794">
    <property type="term" value="C:Golgi apparatus"/>
    <property type="evidence" value="ECO:0007669"/>
    <property type="project" value="TreeGrafter"/>
</dbReference>
<comment type="similarity">
    <text evidence="2">Belongs to the CDC50/LEM3 family.</text>
</comment>
<dbReference type="AlphaFoldDB" id="A0A9P1CFB9"/>
<dbReference type="EMBL" id="CAMXCT030001513">
    <property type="protein sequence ID" value="CAL4778091.1"/>
    <property type="molecule type" value="Genomic_DNA"/>
</dbReference>
<evidence type="ECO:0000256" key="8">
    <source>
        <dbReference type="SAM" id="Phobius"/>
    </source>
</evidence>
<dbReference type="GO" id="GO:0005783">
    <property type="term" value="C:endoplasmic reticulum"/>
    <property type="evidence" value="ECO:0007669"/>
    <property type="project" value="TreeGrafter"/>
</dbReference>
<evidence type="ECO:0000313" key="12">
    <source>
        <dbReference type="Proteomes" id="UP001152797"/>
    </source>
</evidence>
<dbReference type="Pfam" id="PF03381">
    <property type="entry name" value="CDC50"/>
    <property type="match status" value="1"/>
</dbReference>
<dbReference type="EMBL" id="CAMXCT020001513">
    <property type="protein sequence ID" value="CAL1144154.1"/>
    <property type="molecule type" value="Genomic_DNA"/>
</dbReference>
<evidence type="ECO:0000313" key="10">
    <source>
        <dbReference type="EMBL" id="CAL1144154.1"/>
    </source>
</evidence>
<feature type="transmembrane region" description="Helical" evidence="8">
    <location>
        <begin position="415"/>
        <end position="443"/>
    </location>
</feature>
<dbReference type="EMBL" id="CAMXCT010001513">
    <property type="protein sequence ID" value="CAI3990779.1"/>
    <property type="molecule type" value="Genomic_DNA"/>
</dbReference>
<feature type="coiled-coil region" evidence="6">
    <location>
        <begin position="3"/>
        <end position="37"/>
    </location>
</feature>
<reference evidence="9" key="1">
    <citation type="submission" date="2022-10" db="EMBL/GenBank/DDBJ databases">
        <authorList>
            <person name="Chen Y."/>
            <person name="Dougan E. K."/>
            <person name="Chan C."/>
            <person name="Rhodes N."/>
            <person name="Thang M."/>
        </authorList>
    </citation>
    <scope>NUCLEOTIDE SEQUENCE</scope>
</reference>
<keyword evidence="3 8" id="KW-0812">Transmembrane</keyword>
<dbReference type="PANTHER" id="PTHR10926:SF0">
    <property type="entry name" value="CDC50, ISOFORM A"/>
    <property type="match status" value="1"/>
</dbReference>
<comment type="caution">
    <text evidence="9">The sequence shown here is derived from an EMBL/GenBank/DDBJ whole genome shotgun (WGS) entry which is preliminary data.</text>
</comment>
<accession>A0A9P1CFB9</accession>
<feature type="transmembrane region" description="Helical" evidence="8">
    <location>
        <begin position="679"/>
        <end position="704"/>
    </location>
</feature>
<dbReference type="InterPro" id="IPR005045">
    <property type="entry name" value="CDC50/LEM3_fam"/>
</dbReference>
<keyword evidence="6" id="KW-0175">Coiled coil</keyword>
<sequence length="726" mass="81364">MEVAQLAQQVAENRQRLQRVEQQLAELREGLQIKDQAACATVPQKAFMEHWAQALKSEILEAVRQEQEVFKERHLLDARSCAENVKNLELTIAQVSQELNELLQKVAACEAPTNGAHDTILCSAKTTLEGAFLEMRDDEIPSRLSSVTLDGVGVESTATSPRTEDPGRTLPRAPICTPPAPKPQLVYHFKDTPQRKETPQRYVTVWSANGQPPAHQAPAWRRSLPVQNLHVTGNNSVPVPVVLPRDQEKRMIILPPGRKTVQVPRPIAPRELRTESNTRSTMPMAAPQWKGQAMPKLLPNMRMKAGGLGMEISFQVQIPGDETSTGSRHEECIGRRICHEMDEGSAFQQPEQPKDYPVPTRSQGPVIVLNEKSMTSRSSSRVSMFGSEQARSKYCFKRCVYRHSQQPDATMLLPFWFYTYCCQMVLTASIMVLCFIMCSILLVKSGSLQEVTVAYTADLLEKEFSLDVDIEGDVFIYYDLKFWANHRSFVESKDSRVIYSFLSVSVCTNADTRDWARLRRGNDTTFLDMIEAGDADSLVPCGLISVSMFTDNFTFHRSTSQGCERIDTDASDITNPYDAEAFGKLKLPGEGESQIYIEESGQRINTWLSPEVLPYWQVWHRTPVAPHVRNLWAVIRGGLKSGSYKVDFVANSGIWHQWGVEEKRLILATRNDWLGNKGAMTAAGGLCLSLGILEALALVFMLFAPRFRCCVSSPSVQPYHPDSGAH</sequence>
<organism evidence="9">
    <name type="scientific">Cladocopium goreaui</name>
    <dbReference type="NCBI Taxonomy" id="2562237"/>
    <lineage>
        <taxon>Eukaryota</taxon>
        <taxon>Sar</taxon>
        <taxon>Alveolata</taxon>
        <taxon>Dinophyceae</taxon>
        <taxon>Suessiales</taxon>
        <taxon>Symbiodiniaceae</taxon>
        <taxon>Cladocopium</taxon>
    </lineage>
</organism>
<proteinExistence type="inferred from homology"/>
<keyword evidence="12" id="KW-1185">Reference proteome</keyword>
<protein>
    <submittedName>
        <fullName evidence="11">CDC50 family protein chat-1</fullName>
    </submittedName>
</protein>
<evidence type="ECO:0000256" key="7">
    <source>
        <dbReference type="SAM" id="MobiDB-lite"/>
    </source>
</evidence>
<keyword evidence="4 8" id="KW-1133">Transmembrane helix</keyword>
<feature type="region of interest" description="Disordered" evidence="7">
    <location>
        <begin position="153"/>
        <end position="184"/>
    </location>
</feature>
<dbReference type="OrthoDB" id="340608at2759"/>
<name>A0A9P1CFB9_9DINO</name>
<comment type="subcellular location">
    <subcellularLocation>
        <location evidence="1">Membrane</location>
        <topology evidence="1">Multi-pass membrane protein</topology>
    </subcellularLocation>
</comment>
<feature type="coiled-coil region" evidence="6">
    <location>
        <begin position="78"/>
        <end position="105"/>
    </location>
</feature>
<keyword evidence="5 8" id="KW-0472">Membrane</keyword>
<dbReference type="GO" id="GO:0005886">
    <property type="term" value="C:plasma membrane"/>
    <property type="evidence" value="ECO:0007669"/>
    <property type="project" value="TreeGrafter"/>
</dbReference>
<evidence type="ECO:0000313" key="9">
    <source>
        <dbReference type="EMBL" id="CAI3990779.1"/>
    </source>
</evidence>
<evidence type="ECO:0000256" key="6">
    <source>
        <dbReference type="SAM" id="Coils"/>
    </source>
</evidence>
<evidence type="ECO:0000256" key="2">
    <source>
        <dbReference type="ARBA" id="ARBA00009457"/>
    </source>
</evidence>
<evidence type="ECO:0000256" key="5">
    <source>
        <dbReference type="ARBA" id="ARBA00023136"/>
    </source>
</evidence>
<evidence type="ECO:0000256" key="4">
    <source>
        <dbReference type="ARBA" id="ARBA00022989"/>
    </source>
</evidence>
<evidence type="ECO:0000313" key="11">
    <source>
        <dbReference type="EMBL" id="CAL4778091.1"/>
    </source>
</evidence>
<evidence type="ECO:0000256" key="3">
    <source>
        <dbReference type="ARBA" id="ARBA00022692"/>
    </source>
</evidence>
<dbReference type="PANTHER" id="PTHR10926">
    <property type="entry name" value="CELL CYCLE CONTROL PROTEIN 50"/>
    <property type="match status" value="1"/>
</dbReference>